<dbReference type="VEuPathDB" id="FungiDB:HpaG803691"/>
<reference evidence="2" key="1">
    <citation type="journal article" date="2010" name="Science">
        <title>Signatures of adaptation to obligate biotrophy in the Hyaloperonospora arabidopsidis genome.</title>
        <authorList>
            <person name="Baxter L."/>
            <person name="Tripathy S."/>
            <person name="Ishaque N."/>
            <person name="Boot N."/>
            <person name="Cabral A."/>
            <person name="Kemen E."/>
            <person name="Thines M."/>
            <person name="Ah-Fong A."/>
            <person name="Anderson R."/>
            <person name="Badejoko W."/>
            <person name="Bittner-Eddy P."/>
            <person name="Boore J.L."/>
            <person name="Chibucos M.C."/>
            <person name="Coates M."/>
            <person name="Dehal P."/>
            <person name="Delehaunty K."/>
            <person name="Dong S."/>
            <person name="Downton P."/>
            <person name="Dumas B."/>
            <person name="Fabro G."/>
            <person name="Fronick C."/>
            <person name="Fuerstenberg S.I."/>
            <person name="Fulton L."/>
            <person name="Gaulin E."/>
            <person name="Govers F."/>
            <person name="Hughes L."/>
            <person name="Humphray S."/>
            <person name="Jiang R.H."/>
            <person name="Judelson H."/>
            <person name="Kamoun S."/>
            <person name="Kyung K."/>
            <person name="Meijer H."/>
            <person name="Minx P."/>
            <person name="Morris P."/>
            <person name="Nelson J."/>
            <person name="Phuntumart V."/>
            <person name="Qutob D."/>
            <person name="Rehmany A."/>
            <person name="Rougon-Cardoso A."/>
            <person name="Ryden P."/>
            <person name="Torto-Alalibo T."/>
            <person name="Studholme D."/>
            <person name="Wang Y."/>
            <person name="Win J."/>
            <person name="Wood J."/>
            <person name="Clifton S.W."/>
            <person name="Rogers J."/>
            <person name="Van den Ackerveken G."/>
            <person name="Jones J.D."/>
            <person name="McDowell J.M."/>
            <person name="Beynon J."/>
            <person name="Tyler B.M."/>
        </authorList>
    </citation>
    <scope>NUCLEOTIDE SEQUENCE [LARGE SCALE GENOMIC DNA]</scope>
    <source>
        <strain evidence="2">Emoy2</strain>
    </source>
</reference>
<dbReference type="InParanoid" id="M4BBM8"/>
<evidence type="ECO:0000313" key="1">
    <source>
        <dbReference type="EnsemblProtists" id="HpaP803691"/>
    </source>
</evidence>
<dbReference type="HOGENOM" id="CLU_2255345_0_0_1"/>
<sequence length="104" mass="11944">MAIVEKVPPSTIHSLPSLQHMHLIAESIEDLKTQQQILHALLDDLRRSSRCCCGSGGRCSKTTRAIYWDFASKYYQVSRTAEVKGYKGQCEKLFGYTRHRYYAD</sequence>
<evidence type="ECO:0000313" key="2">
    <source>
        <dbReference type="Proteomes" id="UP000011713"/>
    </source>
</evidence>
<reference evidence="1" key="2">
    <citation type="submission" date="2015-06" db="UniProtKB">
        <authorList>
            <consortium name="EnsemblProtists"/>
        </authorList>
    </citation>
    <scope>IDENTIFICATION</scope>
    <source>
        <strain evidence="1">Emoy2</strain>
    </source>
</reference>
<proteinExistence type="predicted"/>
<dbReference type="EnsemblProtists" id="HpaT803691">
    <property type="protein sequence ID" value="HpaP803691"/>
    <property type="gene ID" value="HpaG803691"/>
</dbReference>
<name>M4BBM8_HYAAE</name>
<organism evidence="1 2">
    <name type="scientific">Hyaloperonospora arabidopsidis (strain Emoy2)</name>
    <name type="common">Downy mildew agent</name>
    <name type="synonym">Peronospora arabidopsidis</name>
    <dbReference type="NCBI Taxonomy" id="559515"/>
    <lineage>
        <taxon>Eukaryota</taxon>
        <taxon>Sar</taxon>
        <taxon>Stramenopiles</taxon>
        <taxon>Oomycota</taxon>
        <taxon>Peronosporomycetes</taxon>
        <taxon>Peronosporales</taxon>
        <taxon>Peronosporaceae</taxon>
        <taxon>Hyaloperonospora</taxon>
    </lineage>
</organism>
<accession>M4BBM8</accession>
<dbReference type="AlphaFoldDB" id="M4BBM8"/>
<dbReference type="EMBL" id="JH598105">
    <property type="status" value="NOT_ANNOTATED_CDS"/>
    <property type="molecule type" value="Genomic_DNA"/>
</dbReference>
<keyword evidence="2" id="KW-1185">Reference proteome</keyword>
<protein>
    <submittedName>
        <fullName evidence="1">Uncharacterized protein</fullName>
    </submittedName>
</protein>
<dbReference type="Proteomes" id="UP000011713">
    <property type="component" value="Unassembled WGS sequence"/>
</dbReference>